<keyword evidence="3" id="KW-1185">Reference proteome</keyword>
<reference evidence="2 3" key="1">
    <citation type="submission" date="2020-08" db="EMBL/GenBank/DDBJ databases">
        <title>Streptomyces sp. PSKA01 genome sequencing and assembly.</title>
        <authorList>
            <person name="Mandal S."/>
            <person name="Maiti P.K."/>
            <person name="Das P."/>
        </authorList>
    </citation>
    <scope>NUCLEOTIDE SEQUENCE [LARGE SCALE GENOMIC DNA]</scope>
    <source>
        <strain evidence="2 3">PSKA01</strain>
    </source>
</reference>
<evidence type="ECO:0000256" key="1">
    <source>
        <dbReference type="SAM" id="Phobius"/>
    </source>
</evidence>
<proteinExistence type="predicted"/>
<name>A0A7X1J5V4_9ACTN</name>
<dbReference type="AlphaFoldDB" id="A0A7X1J5V4"/>
<keyword evidence="1" id="KW-1133">Transmembrane helix</keyword>
<keyword evidence="1" id="KW-0812">Transmembrane</keyword>
<keyword evidence="1" id="KW-0472">Membrane</keyword>
<organism evidence="2 3">
    <name type="scientific">Streptomyces cupreus</name>
    <dbReference type="NCBI Taxonomy" id="2759956"/>
    <lineage>
        <taxon>Bacteria</taxon>
        <taxon>Bacillati</taxon>
        <taxon>Actinomycetota</taxon>
        <taxon>Actinomycetes</taxon>
        <taxon>Kitasatosporales</taxon>
        <taxon>Streptomycetaceae</taxon>
        <taxon>Streptomyces</taxon>
    </lineage>
</organism>
<accession>A0A7X1J5V4</accession>
<gene>
    <name evidence="2" type="ORF">H4N64_24795</name>
</gene>
<comment type="caution">
    <text evidence="2">The sequence shown here is derived from an EMBL/GenBank/DDBJ whole genome shotgun (WGS) entry which is preliminary data.</text>
</comment>
<dbReference type="RefSeq" id="WP_186284621.1">
    <property type="nucleotide sequence ID" value="NZ_JACMSF010000029.1"/>
</dbReference>
<dbReference type="EMBL" id="JACMSF010000029">
    <property type="protein sequence ID" value="MBC2904754.1"/>
    <property type="molecule type" value="Genomic_DNA"/>
</dbReference>
<dbReference type="Proteomes" id="UP000584670">
    <property type="component" value="Unassembled WGS sequence"/>
</dbReference>
<sequence>MVFLPAAPAIAAVTVAIEVILGTIQLIATNARNRGQCLTIRGGARVKHRWGFPSYPWGIYAYPWRGRC</sequence>
<feature type="transmembrane region" description="Helical" evidence="1">
    <location>
        <begin position="6"/>
        <end position="28"/>
    </location>
</feature>
<evidence type="ECO:0000313" key="3">
    <source>
        <dbReference type="Proteomes" id="UP000584670"/>
    </source>
</evidence>
<protein>
    <submittedName>
        <fullName evidence="2">Uncharacterized protein</fullName>
    </submittedName>
</protein>
<evidence type="ECO:0000313" key="2">
    <source>
        <dbReference type="EMBL" id="MBC2904754.1"/>
    </source>
</evidence>